<reference evidence="1" key="1">
    <citation type="journal article" date="2025" name="Int. J. Syst. Evol. Microbiol.">
        <title>Inconstantimicrobium mannanitabidum sp. nov., a novel member of the family Clostridiaceae isolated from anoxic soil under the treatment of reductive soil disinfestation.</title>
        <authorList>
            <person name="Ueki A."/>
            <person name="Tonouchi A."/>
            <person name="Honma S."/>
            <person name="Kaku N."/>
            <person name="Ueki K."/>
        </authorList>
    </citation>
    <scope>NUCLEOTIDE SEQUENCE</scope>
    <source>
        <strain evidence="1">TW13</strain>
    </source>
</reference>
<evidence type="ECO:0000313" key="1">
    <source>
        <dbReference type="EMBL" id="GKX66292.1"/>
    </source>
</evidence>
<gene>
    <name evidence="1" type="ORF">rsdtw13_15500</name>
</gene>
<accession>A0ACB5RAS6</accession>
<protein>
    <submittedName>
        <fullName evidence="1">UPF0102 protein</fullName>
    </submittedName>
</protein>
<evidence type="ECO:0000313" key="2">
    <source>
        <dbReference type="Proteomes" id="UP001058074"/>
    </source>
</evidence>
<proteinExistence type="predicted"/>
<organism evidence="1 2">
    <name type="scientific">Inconstantimicrobium mannanitabidum</name>
    <dbReference type="NCBI Taxonomy" id="1604901"/>
    <lineage>
        <taxon>Bacteria</taxon>
        <taxon>Bacillati</taxon>
        <taxon>Bacillota</taxon>
        <taxon>Clostridia</taxon>
        <taxon>Eubacteriales</taxon>
        <taxon>Clostridiaceae</taxon>
        <taxon>Inconstantimicrobium</taxon>
    </lineage>
</organism>
<sequence length="122" mass="14529">MKKYNKDIGNEGEFLAKEFLCKKGYNIKESNYRCPLGEIDIILSKDNILCFVEVKSRYNLNYGYPMEAVTHKKLNRIYKICNWYLLENKINNLNIRFDVVEIIFSINDNSYKINHLENVYSI</sequence>
<keyword evidence="2" id="KW-1185">Reference proteome</keyword>
<dbReference type="Proteomes" id="UP001058074">
    <property type="component" value="Unassembled WGS sequence"/>
</dbReference>
<name>A0ACB5RAS6_9CLOT</name>
<dbReference type="EMBL" id="BROD01000001">
    <property type="protein sequence ID" value="GKX66292.1"/>
    <property type="molecule type" value="Genomic_DNA"/>
</dbReference>
<comment type="caution">
    <text evidence="1">The sequence shown here is derived from an EMBL/GenBank/DDBJ whole genome shotgun (WGS) entry which is preliminary data.</text>
</comment>